<feature type="domain" description="FERM" evidence="21">
    <location>
        <begin position="390"/>
        <end position="710"/>
    </location>
</feature>
<evidence type="ECO:0000256" key="2">
    <source>
        <dbReference type="ARBA" id="ARBA00004316"/>
    </source>
</evidence>
<evidence type="ECO:0000256" key="3">
    <source>
        <dbReference type="ARBA" id="ARBA00004413"/>
    </source>
</evidence>
<dbReference type="InterPro" id="IPR029071">
    <property type="entry name" value="Ubiquitin-like_domsf"/>
</dbReference>
<dbReference type="Pfam" id="PF07714">
    <property type="entry name" value="PK_Tyr_Ser-Thr"/>
    <property type="match status" value="2"/>
</dbReference>
<dbReference type="GO" id="GO:0005737">
    <property type="term" value="C:cytoplasm"/>
    <property type="evidence" value="ECO:0007669"/>
    <property type="project" value="UniProtKB-SubCell"/>
</dbReference>
<dbReference type="InterPro" id="IPR041390">
    <property type="entry name" value="FADK_N"/>
</dbReference>
<dbReference type="EMBL" id="JAROKS010000026">
    <property type="protein sequence ID" value="KAK1785502.1"/>
    <property type="molecule type" value="Genomic_DNA"/>
</dbReference>
<feature type="region of interest" description="Disordered" evidence="19">
    <location>
        <begin position="9"/>
        <end position="32"/>
    </location>
</feature>
<evidence type="ECO:0000256" key="10">
    <source>
        <dbReference type="ARBA" id="ARBA00022741"/>
    </source>
</evidence>
<dbReference type="SUPFAM" id="SSF54236">
    <property type="entry name" value="Ubiquitin-like"/>
    <property type="match status" value="1"/>
</dbReference>
<comment type="caution">
    <text evidence="22">The sequence shown here is derived from an EMBL/GenBank/DDBJ whole genome shotgun (WGS) entry which is preliminary data.</text>
</comment>
<dbReference type="InterPro" id="IPR019748">
    <property type="entry name" value="FERM_central"/>
</dbReference>
<dbReference type="PRINTS" id="PR00109">
    <property type="entry name" value="TYRKINASE"/>
</dbReference>
<dbReference type="PANTHER" id="PTHR46221:SF9">
    <property type="entry name" value="NON-SPECIFIC PROTEIN-TYROSINE KINASE"/>
    <property type="match status" value="1"/>
</dbReference>
<organism evidence="22 23">
    <name type="scientific">Electrophorus voltai</name>
    <dbReference type="NCBI Taxonomy" id="2609070"/>
    <lineage>
        <taxon>Eukaryota</taxon>
        <taxon>Metazoa</taxon>
        <taxon>Chordata</taxon>
        <taxon>Craniata</taxon>
        <taxon>Vertebrata</taxon>
        <taxon>Euteleostomi</taxon>
        <taxon>Actinopterygii</taxon>
        <taxon>Neopterygii</taxon>
        <taxon>Teleostei</taxon>
        <taxon>Ostariophysi</taxon>
        <taxon>Gymnotiformes</taxon>
        <taxon>Gymnotoidei</taxon>
        <taxon>Gymnotidae</taxon>
        <taxon>Electrophorus</taxon>
    </lineage>
</organism>
<dbReference type="FunFam" id="1.20.120.330:FF:000001">
    <property type="entry name" value="focal adhesion kinase 1 isoform X1"/>
    <property type="match status" value="1"/>
</dbReference>
<dbReference type="GO" id="GO:0042995">
    <property type="term" value="C:cell projection"/>
    <property type="evidence" value="ECO:0007669"/>
    <property type="project" value="UniProtKB-SubCell"/>
</dbReference>
<feature type="compositionally biased region" description="Polar residues" evidence="19">
    <location>
        <begin position="137"/>
        <end position="148"/>
    </location>
</feature>
<name>A0AAD8YQQ6_9TELE</name>
<keyword evidence="8" id="KW-0597">Phosphoprotein</keyword>
<evidence type="ECO:0000256" key="6">
    <source>
        <dbReference type="ARBA" id="ARBA00022475"/>
    </source>
</evidence>
<sequence length="1545" mass="170215">MIAGLLSWQKNDAGRETASGKQQGSAKRSPAVCLARAEPVPRDSRANAFATDILQSLQCHLSNPRRKTGPLLELLDESRKQARGDVGQHADRDSHTHTEQGLWPLALTERPLLSSSGCQALQAGPALLLDCDQFSSGSPNTGIQTSRDQPGPARTGQEHPRDLLSRSLDESPGTESASGSGVSGPPSSWVVLRPGWAGPWLPLGLPGAEAAGGPPRQPLGGAQRGAAVVLSLCVGPELISFPVEADRVGGSLPAAGHQNSRTITHARPLPSAGMRGPTGHGAHHNAFALAFPMTARNVALGVALAAGAGGQLVPARSFELACQDGPVLYAQRVCCELDTGRRVHKYDRHLAHSKGMATAYLDPNLNHALGGGAKSRLSTGPERVPGAPDRVLKVFHHFESDSEHSTWSSNIRHGDATDVRGIIQKIVDIHKVRCVACFGLRLSHIKSGNIHWLHPDMGVSHVREKYEQNRPQDEWRYELRIRYLPKGFLNQFIEDKPTLNYFYQQVKSDYMCEIADQVEQDIALKLGCLEIRRFFREMRGNALDKKSNYELLEKDVGLRRFFPKSLLDSVKAKTLRKQIQHTFKQFANLNDEQSVLKFFEILTPVYRFDKECFKCALGSSWVISVELAIGPGEGISYLTDKGSTPTHLANFTHVQSIQYSSAEERERKGTLQLDVAGAVEPLTVSTPSFTDAENMADLIDGYCRLVNGVSQSFIIRPQKEKDFKALRSALNLPYRVGNGEKRLEAVRTGVRAISVSETDDYAEIIDEEDTYTMPSTRDYEIQRERIDLGRCIGEGQFGDVHQGIYASPENPSLSVAVKTCKNCTSDSVREKFLQEALTMRQFDHPHIVKLIGVITENPVWIIMELCTLGELRSFLQVRKYNLDLATLILFAYQLSTALAYLESKRFVHRDIAARNVLVSSTDCVKLGDFGLSRYMEDSSYYKAPSGGLENTAPVNSQVSCSFYFVASKGKLPIKWMAPESINFRRFTSASDVWMFGVCMWEILMYGVKPFQGVKNNDVIGRIENGERLAMPHNCPPTLYSLMTKCWAYDPSKRPRFTELKTQLRLALFPLSTRYGHTHMWCRLAQCQGLCGVGSGSRGAWLTVSAQSTPGQGFGHTSAKSSTILEEEKAQQEERLRMEMRRQVTVSWDSGGSDEAPPKEVNNSIQQGQSLAQRSVSKPPPVPHSPAGPVTRAPAPVKVSAPAPSMAASTTTTRRGKTSAVLEVLAPHSTSEFILDPRVILLKVSSYPGPHAMPSVPGGGYPAQASVLDAHETWNHHRQDVPLWSPNVEDGSGVDMRGRGHLMEERLMLQQQQMEEDQRWLEQEEGFLKPESRNSRGSIDREDSALQGLTANQHIYQPVGKAEPVAPPKKPPRPGAPSHLGSLASINPVDSYNEGVKIQPQEISPPPTANLDRSNDKVYENVTGLVKAVIEMSSKIQPAPPEEYVPMVKEVGLALRTLLATVDETIPILPASTHREIEMAQKLLNSDLAELISKMKLAQQYVLTSLQQDYKKQMLTAAHALAVDAKNLLDVIDQARLKTIAQSRPH</sequence>
<evidence type="ECO:0000313" key="23">
    <source>
        <dbReference type="Proteomes" id="UP001239994"/>
    </source>
</evidence>
<evidence type="ECO:0000256" key="12">
    <source>
        <dbReference type="ARBA" id="ARBA00022840"/>
    </source>
</evidence>
<dbReference type="CDD" id="cd14473">
    <property type="entry name" value="FERM_B-lobe"/>
    <property type="match status" value="1"/>
</dbReference>
<feature type="region of interest" description="Disordered" evidence="19">
    <location>
        <begin position="1108"/>
        <end position="1216"/>
    </location>
</feature>
<evidence type="ECO:0000256" key="7">
    <source>
        <dbReference type="ARBA" id="ARBA00022490"/>
    </source>
</evidence>
<feature type="compositionally biased region" description="Basic and acidic residues" evidence="19">
    <location>
        <begin position="156"/>
        <end position="169"/>
    </location>
</feature>
<feature type="compositionally biased region" description="Low complexity" evidence="19">
    <location>
        <begin position="176"/>
        <end position="187"/>
    </location>
</feature>
<dbReference type="SUPFAM" id="SSF56112">
    <property type="entry name" value="Protein kinase-like (PK-like)"/>
    <property type="match status" value="1"/>
</dbReference>
<dbReference type="InterPro" id="IPR049385">
    <property type="entry name" value="FAK1-like_FERM_C"/>
</dbReference>
<dbReference type="EC" id="2.7.10.2" evidence="5"/>
<evidence type="ECO:0000259" key="21">
    <source>
        <dbReference type="PROSITE" id="PS50057"/>
    </source>
</evidence>
<evidence type="ECO:0000256" key="4">
    <source>
        <dbReference type="ARBA" id="ARBA00004496"/>
    </source>
</evidence>
<evidence type="ECO:0000256" key="18">
    <source>
        <dbReference type="PROSITE-ProRule" id="PRU10141"/>
    </source>
</evidence>
<evidence type="ECO:0000256" key="11">
    <source>
        <dbReference type="ARBA" id="ARBA00022777"/>
    </source>
</evidence>
<dbReference type="InterPro" id="IPR019749">
    <property type="entry name" value="Band_41_domain"/>
</dbReference>
<feature type="compositionally biased region" description="Basic and acidic residues" evidence="19">
    <location>
        <begin position="1125"/>
        <end position="1141"/>
    </location>
</feature>
<keyword evidence="11" id="KW-0418">Kinase</keyword>
<dbReference type="Pfam" id="PF00373">
    <property type="entry name" value="FERM_M"/>
    <property type="match status" value="1"/>
</dbReference>
<dbReference type="Gene3D" id="3.30.200.20">
    <property type="entry name" value="Phosphorylase Kinase, domain 1"/>
    <property type="match status" value="1"/>
</dbReference>
<dbReference type="GO" id="GO:0004715">
    <property type="term" value="F:non-membrane spanning protein tyrosine kinase activity"/>
    <property type="evidence" value="ECO:0007669"/>
    <property type="project" value="UniProtKB-EC"/>
</dbReference>
<evidence type="ECO:0000259" key="20">
    <source>
        <dbReference type="PROSITE" id="PS50011"/>
    </source>
</evidence>
<dbReference type="PROSITE" id="PS00107">
    <property type="entry name" value="PROTEIN_KINASE_ATP"/>
    <property type="match status" value="1"/>
</dbReference>
<dbReference type="CDD" id="cd05056">
    <property type="entry name" value="PTKc_FAK"/>
    <property type="match status" value="1"/>
</dbReference>
<comment type="catalytic activity">
    <reaction evidence="17">
        <text>L-tyrosyl-[protein] + ATP = O-phospho-L-tyrosyl-[protein] + ADP + H(+)</text>
        <dbReference type="Rhea" id="RHEA:10596"/>
        <dbReference type="Rhea" id="RHEA-COMP:10136"/>
        <dbReference type="Rhea" id="RHEA-COMP:20101"/>
        <dbReference type="ChEBI" id="CHEBI:15378"/>
        <dbReference type="ChEBI" id="CHEBI:30616"/>
        <dbReference type="ChEBI" id="CHEBI:46858"/>
        <dbReference type="ChEBI" id="CHEBI:61978"/>
        <dbReference type="ChEBI" id="CHEBI:456216"/>
        <dbReference type="EC" id="2.7.10.2"/>
    </reaction>
</comment>
<dbReference type="SMART" id="SM00295">
    <property type="entry name" value="B41"/>
    <property type="match status" value="1"/>
</dbReference>
<dbReference type="InterPro" id="IPR011009">
    <property type="entry name" value="Kinase-like_dom_sf"/>
</dbReference>
<evidence type="ECO:0000313" key="22">
    <source>
        <dbReference type="EMBL" id="KAK1785502.1"/>
    </source>
</evidence>
<evidence type="ECO:0000256" key="19">
    <source>
        <dbReference type="SAM" id="MobiDB-lite"/>
    </source>
</evidence>
<dbReference type="Pfam" id="PF03623">
    <property type="entry name" value="Focal_AT"/>
    <property type="match status" value="1"/>
</dbReference>
<dbReference type="CDD" id="cd13190">
    <property type="entry name" value="FERM_C_FAK1"/>
    <property type="match status" value="1"/>
</dbReference>
<dbReference type="GO" id="GO:0008284">
    <property type="term" value="P:positive regulation of cell population proliferation"/>
    <property type="evidence" value="ECO:0007669"/>
    <property type="project" value="UniProtKB-ARBA"/>
</dbReference>
<evidence type="ECO:0000256" key="5">
    <source>
        <dbReference type="ARBA" id="ARBA00011903"/>
    </source>
</evidence>
<dbReference type="InterPro" id="IPR036137">
    <property type="entry name" value="Focal_adhe_kin_target_dom_sf"/>
</dbReference>
<dbReference type="PROSITE" id="PS00109">
    <property type="entry name" value="PROTEIN_KINASE_TYR"/>
    <property type="match status" value="1"/>
</dbReference>
<dbReference type="InterPro" id="IPR000299">
    <property type="entry name" value="FERM_domain"/>
</dbReference>
<dbReference type="InterPro" id="IPR005189">
    <property type="entry name" value="Focal_adhesion_kin_target_dom"/>
</dbReference>
<keyword evidence="7" id="KW-0963">Cytoplasm</keyword>
<dbReference type="Gene3D" id="1.20.120.330">
    <property type="entry name" value="Nucleotidyltransferases domain 2"/>
    <property type="match status" value="1"/>
</dbReference>
<dbReference type="Gene3D" id="2.30.29.30">
    <property type="entry name" value="Pleckstrin-homology domain (PH domain)/Phosphotyrosine-binding domain (PTB)"/>
    <property type="match status" value="1"/>
</dbReference>
<dbReference type="InterPro" id="IPR011993">
    <property type="entry name" value="PH-like_dom_sf"/>
</dbReference>
<dbReference type="FunFam" id="1.20.80.10:FF:000004">
    <property type="entry name" value="Protein-tyrosine kinase 2-beta isoform 1"/>
    <property type="match status" value="1"/>
</dbReference>
<dbReference type="GO" id="GO:0005524">
    <property type="term" value="F:ATP binding"/>
    <property type="evidence" value="ECO:0007669"/>
    <property type="project" value="UniProtKB-UniRule"/>
</dbReference>
<dbReference type="FunFam" id="1.10.510.10:FF:000986">
    <property type="entry name" value="Protein tyrosine kinase 2aa"/>
    <property type="match status" value="1"/>
</dbReference>
<protein>
    <recommendedName>
        <fullName evidence="5">non-specific protein-tyrosine kinase</fullName>
        <ecNumber evidence="5">2.7.10.2</ecNumber>
    </recommendedName>
</protein>
<keyword evidence="15" id="KW-0829">Tyrosine-protein kinase</keyword>
<dbReference type="Gene3D" id="1.20.80.10">
    <property type="match status" value="1"/>
</dbReference>
<keyword evidence="13" id="KW-0965">Cell junction</keyword>
<dbReference type="Proteomes" id="UP001239994">
    <property type="component" value="Unassembled WGS sequence"/>
</dbReference>
<dbReference type="InterPro" id="IPR014352">
    <property type="entry name" value="FERM/acyl-CoA-bd_prot_sf"/>
</dbReference>
<feature type="compositionally biased region" description="Polar residues" evidence="19">
    <location>
        <begin position="1160"/>
        <end position="1173"/>
    </location>
</feature>
<evidence type="ECO:0000256" key="9">
    <source>
        <dbReference type="ARBA" id="ARBA00022679"/>
    </source>
</evidence>
<feature type="region of interest" description="Disordered" evidence="19">
    <location>
        <begin position="1360"/>
        <end position="1385"/>
    </location>
</feature>
<proteinExistence type="predicted"/>
<feature type="binding site" evidence="18">
    <location>
        <position position="818"/>
    </location>
    <ligand>
        <name>ATP</name>
        <dbReference type="ChEBI" id="CHEBI:30616"/>
    </ligand>
</feature>
<dbReference type="GO" id="GO:0005886">
    <property type="term" value="C:plasma membrane"/>
    <property type="evidence" value="ECO:0007669"/>
    <property type="project" value="UniProtKB-SubCell"/>
</dbReference>
<dbReference type="FunFam" id="3.10.20.90:FF:000021">
    <property type="entry name" value="focal adhesion kinase 1 isoform X1"/>
    <property type="match status" value="1"/>
</dbReference>
<feature type="compositionally biased region" description="Pro residues" evidence="19">
    <location>
        <begin position="1364"/>
        <end position="1374"/>
    </location>
</feature>
<dbReference type="PANTHER" id="PTHR46221">
    <property type="entry name" value="FERM AND PDZ DOMAIN-CONTAINING PROTEIN FAMILY MEMBER"/>
    <property type="match status" value="1"/>
</dbReference>
<dbReference type="Gene3D" id="3.10.20.90">
    <property type="entry name" value="Phosphatidylinositol 3-kinase Catalytic Subunit, Chain A, domain 1"/>
    <property type="match status" value="1"/>
</dbReference>
<dbReference type="InterPro" id="IPR017441">
    <property type="entry name" value="Protein_kinase_ATP_BS"/>
</dbReference>
<keyword evidence="10 18" id="KW-0547">Nucleotide-binding</keyword>
<dbReference type="InterPro" id="IPR008266">
    <property type="entry name" value="Tyr_kinase_AS"/>
</dbReference>
<dbReference type="FunFam" id="3.30.200.20:FF:000047">
    <property type="entry name" value="focal adhesion kinase 1 isoform X2"/>
    <property type="match status" value="1"/>
</dbReference>
<evidence type="ECO:0000256" key="13">
    <source>
        <dbReference type="ARBA" id="ARBA00022949"/>
    </source>
</evidence>
<dbReference type="SMART" id="SM00219">
    <property type="entry name" value="TyrKc"/>
    <property type="match status" value="1"/>
</dbReference>
<dbReference type="Pfam" id="PF21477">
    <property type="entry name" value="FERM_C_FAK1"/>
    <property type="match status" value="1"/>
</dbReference>
<keyword evidence="14" id="KW-0472">Membrane</keyword>
<dbReference type="PROSITE" id="PS50057">
    <property type="entry name" value="FERM_3"/>
    <property type="match status" value="1"/>
</dbReference>
<evidence type="ECO:0000256" key="14">
    <source>
        <dbReference type="ARBA" id="ARBA00023136"/>
    </source>
</evidence>
<evidence type="ECO:0000256" key="17">
    <source>
        <dbReference type="ARBA" id="ARBA00051245"/>
    </source>
</evidence>
<dbReference type="Gene3D" id="1.20.5.540">
    <property type="entry name" value="Single helix bin"/>
    <property type="match status" value="1"/>
</dbReference>
<keyword evidence="6" id="KW-1003">Cell membrane</keyword>
<keyword evidence="9" id="KW-0808">Transferase</keyword>
<keyword evidence="16" id="KW-0966">Cell projection</keyword>
<dbReference type="GO" id="GO:0007172">
    <property type="term" value="P:signal complex assembly"/>
    <property type="evidence" value="ECO:0007669"/>
    <property type="project" value="InterPro"/>
</dbReference>
<dbReference type="FunFam" id="2.30.29.30:FF:000058">
    <property type="entry name" value="focal adhesion kinase 1 isoform X1"/>
    <property type="match status" value="1"/>
</dbReference>
<dbReference type="PROSITE" id="PS50011">
    <property type="entry name" value="PROTEIN_KINASE_DOM"/>
    <property type="match status" value="1"/>
</dbReference>
<feature type="region of interest" description="Disordered" evidence="19">
    <location>
        <begin position="137"/>
        <end position="187"/>
    </location>
</feature>
<accession>A0AAD8YQQ6</accession>
<dbReference type="InterPro" id="IPR001245">
    <property type="entry name" value="Ser-Thr/Tyr_kinase_cat_dom"/>
</dbReference>
<dbReference type="SUPFAM" id="SSF47031">
    <property type="entry name" value="Second domain of FERM"/>
    <property type="match status" value="1"/>
</dbReference>
<dbReference type="SUPFAM" id="SSF50729">
    <property type="entry name" value="PH domain-like"/>
    <property type="match status" value="1"/>
</dbReference>
<keyword evidence="12 18" id="KW-0067">ATP-binding</keyword>
<dbReference type="SUPFAM" id="SSF68993">
    <property type="entry name" value="FAT domain of focal adhesion kinase"/>
    <property type="match status" value="1"/>
</dbReference>
<dbReference type="InterPro" id="IPR041784">
    <property type="entry name" value="FAK1/PYK2_FERM_C"/>
</dbReference>
<feature type="compositionally biased region" description="Low complexity" evidence="19">
    <location>
        <begin position="1186"/>
        <end position="1212"/>
    </location>
</feature>
<comment type="subcellular location">
    <subcellularLocation>
        <location evidence="1">Cell junction</location>
        <location evidence="1">Focal adhesion</location>
    </subcellularLocation>
    <subcellularLocation>
        <location evidence="3">Cell membrane</location>
        <topology evidence="3">Peripheral membrane protein</topology>
        <orientation evidence="3">Cytoplasmic side</orientation>
    </subcellularLocation>
    <subcellularLocation>
        <location evidence="2">Cell projection</location>
    </subcellularLocation>
    <subcellularLocation>
        <location evidence="4">Cytoplasm</location>
    </subcellularLocation>
</comment>
<reference evidence="22" key="1">
    <citation type="submission" date="2023-03" db="EMBL/GenBank/DDBJ databases">
        <title>Electrophorus voltai genome.</title>
        <authorList>
            <person name="Bian C."/>
        </authorList>
    </citation>
    <scope>NUCLEOTIDE SEQUENCE</scope>
    <source>
        <strain evidence="22">CB-2022</strain>
        <tissue evidence="22">Muscle</tissue>
    </source>
</reference>
<feature type="domain" description="Protein kinase" evidence="20">
    <location>
        <begin position="786"/>
        <end position="1068"/>
    </location>
</feature>
<dbReference type="GO" id="GO:0005925">
    <property type="term" value="C:focal adhesion"/>
    <property type="evidence" value="ECO:0007669"/>
    <property type="project" value="UniProtKB-SubCell"/>
</dbReference>
<dbReference type="Gene3D" id="1.10.510.10">
    <property type="entry name" value="Transferase(Phosphotransferase) domain 1"/>
    <property type="match status" value="1"/>
</dbReference>
<keyword evidence="23" id="KW-1185">Reference proteome</keyword>
<dbReference type="InterPro" id="IPR020635">
    <property type="entry name" value="Tyr_kinase_cat_dom"/>
</dbReference>
<evidence type="ECO:0000256" key="15">
    <source>
        <dbReference type="ARBA" id="ARBA00023137"/>
    </source>
</evidence>
<dbReference type="InterPro" id="IPR035963">
    <property type="entry name" value="FERM_2"/>
</dbReference>
<evidence type="ECO:0000256" key="8">
    <source>
        <dbReference type="ARBA" id="ARBA00022553"/>
    </source>
</evidence>
<evidence type="ECO:0000256" key="16">
    <source>
        <dbReference type="ARBA" id="ARBA00023273"/>
    </source>
</evidence>
<gene>
    <name evidence="22" type="ORF">P4O66_018865</name>
</gene>
<dbReference type="Pfam" id="PF18038">
    <property type="entry name" value="FERM_N_2"/>
    <property type="match status" value="1"/>
</dbReference>
<dbReference type="InterPro" id="IPR000719">
    <property type="entry name" value="Prot_kinase_dom"/>
</dbReference>
<evidence type="ECO:0000256" key="1">
    <source>
        <dbReference type="ARBA" id="ARBA00004246"/>
    </source>
</evidence>